<feature type="transmembrane region" description="Helical" evidence="1">
    <location>
        <begin position="60"/>
        <end position="85"/>
    </location>
</feature>
<proteinExistence type="predicted"/>
<feature type="non-terminal residue" evidence="3">
    <location>
        <position position="110"/>
    </location>
</feature>
<dbReference type="EMBL" id="KB467943">
    <property type="protein sequence ID" value="PCH38866.1"/>
    <property type="molecule type" value="Genomic_DNA"/>
</dbReference>
<accession>A0A2H3J9J2</accession>
<sequence length="110" mass="12507">HVIIAGYTALLIYDYFLTLGREINTMWEGPSLRSAIFFAPRFASFQWLRLFSRSHNSGPLNIFTSGVDITSILLWAVFSALRIYAVCNRSYIWATVTLVLGLMPMLNNLV</sequence>
<dbReference type="OMA" id="QEANAVW"/>
<dbReference type="Proteomes" id="UP000218811">
    <property type="component" value="Unassembled WGS sequence"/>
</dbReference>
<gene>
    <name evidence="3" type="ORF">WOLCODRAFT_51285</name>
</gene>
<evidence type="ECO:0000313" key="3">
    <source>
        <dbReference type="EMBL" id="PCH38866.1"/>
    </source>
</evidence>
<dbReference type="Pfam" id="PF20151">
    <property type="entry name" value="DUF6533"/>
    <property type="match status" value="1"/>
</dbReference>
<dbReference type="AlphaFoldDB" id="A0A2H3J9J2"/>
<keyword evidence="1" id="KW-0812">Transmembrane</keyword>
<keyword evidence="1" id="KW-0472">Membrane</keyword>
<dbReference type="OrthoDB" id="2803471at2759"/>
<feature type="non-terminal residue" evidence="3">
    <location>
        <position position="1"/>
    </location>
</feature>
<evidence type="ECO:0000256" key="1">
    <source>
        <dbReference type="SAM" id="Phobius"/>
    </source>
</evidence>
<feature type="domain" description="DUF6533" evidence="2">
    <location>
        <begin position="4"/>
        <end position="42"/>
    </location>
</feature>
<evidence type="ECO:0000259" key="2">
    <source>
        <dbReference type="Pfam" id="PF20151"/>
    </source>
</evidence>
<evidence type="ECO:0000313" key="4">
    <source>
        <dbReference type="Proteomes" id="UP000218811"/>
    </source>
</evidence>
<feature type="transmembrane region" description="Helical" evidence="1">
    <location>
        <begin position="91"/>
        <end position="109"/>
    </location>
</feature>
<name>A0A2H3J9J2_WOLCO</name>
<keyword evidence="1" id="KW-1133">Transmembrane helix</keyword>
<organism evidence="3 4">
    <name type="scientific">Wolfiporia cocos (strain MD-104)</name>
    <name type="common">Brown rot fungus</name>
    <dbReference type="NCBI Taxonomy" id="742152"/>
    <lineage>
        <taxon>Eukaryota</taxon>
        <taxon>Fungi</taxon>
        <taxon>Dikarya</taxon>
        <taxon>Basidiomycota</taxon>
        <taxon>Agaricomycotina</taxon>
        <taxon>Agaricomycetes</taxon>
        <taxon>Polyporales</taxon>
        <taxon>Phaeolaceae</taxon>
        <taxon>Wolfiporia</taxon>
    </lineage>
</organism>
<reference evidence="3 4" key="1">
    <citation type="journal article" date="2012" name="Science">
        <title>The Paleozoic origin of enzymatic lignin decomposition reconstructed from 31 fungal genomes.</title>
        <authorList>
            <person name="Floudas D."/>
            <person name="Binder M."/>
            <person name="Riley R."/>
            <person name="Barry K."/>
            <person name="Blanchette R.A."/>
            <person name="Henrissat B."/>
            <person name="Martinez A.T."/>
            <person name="Otillar R."/>
            <person name="Spatafora J.W."/>
            <person name="Yadav J.S."/>
            <person name="Aerts A."/>
            <person name="Benoit I."/>
            <person name="Boyd A."/>
            <person name="Carlson A."/>
            <person name="Copeland A."/>
            <person name="Coutinho P.M."/>
            <person name="de Vries R.P."/>
            <person name="Ferreira P."/>
            <person name="Findley K."/>
            <person name="Foster B."/>
            <person name="Gaskell J."/>
            <person name="Glotzer D."/>
            <person name="Gorecki P."/>
            <person name="Heitman J."/>
            <person name="Hesse C."/>
            <person name="Hori C."/>
            <person name="Igarashi K."/>
            <person name="Jurgens J.A."/>
            <person name="Kallen N."/>
            <person name="Kersten P."/>
            <person name="Kohler A."/>
            <person name="Kuees U."/>
            <person name="Kumar T.K.A."/>
            <person name="Kuo A."/>
            <person name="LaButti K."/>
            <person name="Larrondo L.F."/>
            <person name="Lindquist E."/>
            <person name="Ling A."/>
            <person name="Lombard V."/>
            <person name="Lucas S."/>
            <person name="Lundell T."/>
            <person name="Martin R."/>
            <person name="McLaughlin D.J."/>
            <person name="Morgenstern I."/>
            <person name="Morin E."/>
            <person name="Murat C."/>
            <person name="Nagy L.G."/>
            <person name="Nolan M."/>
            <person name="Ohm R.A."/>
            <person name="Patyshakuliyeva A."/>
            <person name="Rokas A."/>
            <person name="Ruiz-Duenas F.J."/>
            <person name="Sabat G."/>
            <person name="Salamov A."/>
            <person name="Samejima M."/>
            <person name="Schmutz J."/>
            <person name="Slot J.C."/>
            <person name="St John F."/>
            <person name="Stenlid J."/>
            <person name="Sun H."/>
            <person name="Sun S."/>
            <person name="Syed K."/>
            <person name="Tsang A."/>
            <person name="Wiebenga A."/>
            <person name="Young D."/>
            <person name="Pisabarro A."/>
            <person name="Eastwood D.C."/>
            <person name="Martin F."/>
            <person name="Cullen D."/>
            <person name="Grigoriev I.V."/>
            <person name="Hibbett D.S."/>
        </authorList>
    </citation>
    <scope>NUCLEOTIDE SEQUENCE [LARGE SCALE GENOMIC DNA]</scope>
    <source>
        <strain evidence="3 4">MD-104</strain>
    </source>
</reference>
<dbReference type="InterPro" id="IPR045340">
    <property type="entry name" value="DUF6533"/>
</dbReference>
<keyword evidence="4" id="KW-1185">Reference proteome</keyword>
<protein>
    <recommendedName>
        <fullName evidence="2">DUF6533 domain-containing protein</fullName>
    </recommendedName>
</protein>